<comment type="caution">
    <text evidence="2">The sequence shown here is derived from an EMBL/GenBank/DDBJ whole genome shotgun (WGS) entry which is preliminary data.</text>
</comment>
<evidence type="ECO:0000259" key="1">
    <source>
        <dbReference type="PROSITE" id="PS51186"/>
    </source>
</evidence>
<dbReference type="PATRIC" id="fig|1705561.3.peg.1481"/>
<evidence type="ECO:0000313" key="2">
    <source>
        <dbReference type="EMBL" id="KOY16854.1"/>
    </source>
</evidence>
<dbReference type="SUPFAM" id="SSF55729">
    <property type="entry name" value="Acyl-CoA N-acyltransferases (Nat)"/>
    <property type="match status" value="1"/>
</dbReference>
<dbReference type="OrthoDB" id="2773476at2"/>
<gene>
    <name evidence="2" type="ORF">AMS66_08250</name>
</gene>
<dbReference type="RefSeq" id="WP_053780337.1">
    <property type="nucleotide sequence ID" value="NZ_LITU01000050.1"/>
</dbReference>
<dbReference type="PROSITE" id="PS51186">
    <property type="entry name" value="GNAT"/>
    <property type="match status" value="1"/>
</dbReference>
<keyword evidence="3" id="KW-1185">Reference proteome</keyword>
<organism evidence="2 3">
    <name type="scientific">Paenibacillus xylanivorans</name>
    <dbReference type="NCBI Taxonomy" id="1705561"/>
    <lineage>
        <taxon>Bacteria</taxon>
        <taxon>Bacillati</taxon>
        <taxon>Bacillota</taxon>
        <taxon>Bacilli</taxon>
        <taxon>Bacillales</taxon>
        <taxon>Paenibacillaceae</taxon>
        <taxon>Paenibacillus</taxon>
    </lineage>
</organism>
<dbReference type="Pfam" id="PF12746">
    <property type="entry name" value="GNAT_acetyltran"/>
    <property type="match status" value="1"/>
</dbReference>
<reference evidence="2 3" key="1">
    <citation type="submission" date="2015-08" db="EMBL/GenBank/DDBJ databases">
        <title>Draft genome sequence of cellulolytic and xylanolytic Paenibacillus sp. A59, isolated from a decaying forest soil from Patagonia, Argentina.</title>
        <authorList>
            <person name="Ghio S."/>
            <person name="Caceres A.M."/>
            <person name="Talia P."/>
            <person name="Grasso D."/>
            <person name="Campos E."/>
        </authorList>
    </citation>
    <scope>NUCLEOTIDE SEQUENCE [LARGE SCALE GENOMIC DNA]</scope>
    <source>
        <strain evidence="2 3">A59</strain>
    </source>
</reference>
<feature type="domain" description="N-acetyltransferase" evidence="1">
    <location>
        <begin position="151"/>
        <end position="283"/>
    </location>
</feature>
<dbReference type="InterPro" id="IPR000182">
    <property type="entry name" value="GNAT_dom"/>
</dbReference>
<protein>
    <submittedName>
        <fullName evidence="2">Acyl-CoA thioesterase</fullName>
    </submittedName>
</protein>
<sequence>MISELKKHEFYKVMHCTDFNSNIEVKAVASGVNPGRIYVDDAANITAALIWVKGQSGFQLIGDARSEPFLNELEEFMKEHIEPELLRLNIHTVEVGVVDKSWEDVLHHMAANKEVHSDIQHVFTMDSTEGMTEYRSHQAIHEGYASQNEVVRLLRLDETLLKVGKFNNLSFLKDKVSRFWDNMDDFLEHGFGYIAVHNEDIASVCFSAFISDQWHAIDIETIEAYKKNNYGKWVARAFVEECRNKGIQPYWDCSPDNAGSIRLAEGVGMSLNFDYRVYWYNLS</sequence>
<dbReference type="GO" id="GO:0016747">
    <property type="term" value="F:acyltransferase activity, transferring groups other than amino-acyl groups"/>
    <property type="evidence" value="ECO:0007669"/>
    <property type="project" value="InterPro"/>
</dbReference>
<dbReference type="EMBL" id="LITU01000050">
    <property type="protein sequence ID" value="KOY16854.1"/>
    <property type="molecule type" value="Genomic_DNA"/>
</dbReference>
<dbReference type="PANTHER" id="PTHR31143">
    <property type="match status" value="1"/>
</dbReference>
<dbReference type="PANTHER" id="PTHR31143:SF2">
    <property type="entry name" value="FR47-LIKE DOMAIN-CONTAINING PROTEIN-RELATED"/>
    <property type="match status" value="1"/>
</dbReference>
<accession>A0A0N1IWS6</accession>
<dbReference type="Gene3D" id="3.40.630.30">
    <property type="match status" value="1"/>
</dbReference>
<dbReference type="InterPro" id="IPR027365">
    <property type="entry name" value="GNAT_acetyltra_YdfB-like"/>
</dbReference>
<proteinExistence type="predicted"/>
<name>A0A0N1IWS6_9BACL</name>
<evidence type="ECO:0000313" key="3">
    <source>
        <dbReference type="Proteomes" id="UP000037688"/>
    </source>
</evidence>
<dbReference type="Proteomes" id="UP000037688">
    <property type="component" value="Unassembled WGS sequence"/>
</dbReference>
<dbReference type="AlphaFoldDB" id="A0A0N1IWS6"/>
<dbReference type="InterPro" id="IPR016181">
    <property type="entry name" value="Acyl_CoA_acyltransferase"/>
</dbReference>